<evidence type="ECO:0000313" key="21">
    <source>
        <dbReference type="Proteomes" id="UP001222275"/>
    </source>
</evidence>
<dbReference type="EMBL" id="CP102381">
    <property type="protein sequence ID" value="WEJ61570.1"/>
    <property type="molecule type" value="Genomic_DNA"/>
</dbReference>
<dbReference type="Pfam" id="PF01148">
    <property type="entry name" value="CTP_transf_1"/>
    <property type="match status" value="1"/>
</dbReference>
<feature type="transmembrane region" description="Helical" evidence="19">
    <location>
        <begin position="76"/>
        <end position="96"/>
    </location>
</feature>
<feature type="transmembrane region" description="Helical" evidence="19">
    <location>
        <begin position="53"/>
        <end position="70"/>
    </location>
</feature>
<dbReference type="PANTHER" id="PTHR46382">
    <property type="entry name" value="PHOSPHATIDATE CYTIDYLYLTRANSFERASE"/>
    <property type="match status" value="1"/>
</dbReference>
<feature type="transmembrane region" description="Helical" evidence="19">
    <location>
        <begin position="176"/>
        <end position="195"/>
    </location>
</feature>
<name>A0ABY8C6G8_9GAMM</name>
<reference evidence="20 21" key="1">
    <citation type="submission" date="2022-06" db="EMBL/GenBank/DDBJ databases">
        <title>Thiomicrohabdus sp. nov, an obligately chemolithoautotrophic, sulfur-oxidizing bacterium isolated from beach of Guanyin Mountain. Amoy.</title>
        <authorList>
            <person name="Zhu H."/>
        </authorList>
    </citation>
    <scope>NUCLEOTIDE SEQUENCE [LARGE SCALE GENOMIC DNA]</scope>
    <source>
        <strain evidence="20 21">XGS-01</strain>
    </source>
</reference>
<dbReference type="RefSeq" id="WP_275593828.1">
    <property type="nucleotide sequence ID" value="NZ_CP102381.1"/>
</dbReference>
<evidence type="ECO:0000313" key="20">
    <source>
        <dbReference type="EMBL" id="WEJ61570.1"/>
    </source>
</evidence>
<evidence type="ECO:0000256" key="4">
    <source>
        <dbReference type="ARBA" id="ARBA00005189"/>
    </source>
</evidence>
<evidence type="ECO:0000256" key="19">
    <source>
        <dbReference type="SAM" id="Phobius"/>
    </source>
</evidence>
<evidence type="ECO:0000256" key="1">
    <source>
        <dbReference type="ARBA" id="ARBA00001698"/>
    </source>
</evidence>
<proteinExistence type="inferred from homology"/>
<keyword evidence="13 19" id="KW-1133">Transmembrane helix</keyword>
<dbReference type="PANTHER" id="PTHR46382:SF1">
    <property type="entry name" value="PHOSPHATIDATE CYTIDYLYLTRANSFERASE"/>
    <property type="match status" value="1"/>
</dbReference>
<feature type="transmembrane region" description="Helical" evidence="19">
    <location>
        <begin position="201"/>
        <end position="223"/>
    </location>
</feature>
<organism evidence="20 21">
    <name type="scientific">Thiomicrorhabdus lithotrophica</name>
    <dbReference type="NCBI Taxonomy" id="2949997"/>
    <lineage>
        <taxon>Bacteria</taxon>
        <taxon>Pseudomonadati</taxon>
        <taxon>Pseudomonadota</taxon>
        <taxon>Gammaproteobacteria</taxon>
        <taxon>Thiotrichales</taxon>
        <taxon>Piscirickettsiaceae</taxon>
        <taxon>Thiomicrorhabdus</taxon>
    </lineage>
</organism>
<comment type="catalytic activity">
    <reaction evidence="1 18">
        <text>a 1,2-diacyl-sn-glycero-3-phosphate + CTP + H(+) = a CDP-1,2-diacyl-sn-glycerol + diphosphate</text>
        <dbReference type="Rhea" id="RHEA:16229"/>
        <dbReference type="ChEBI" id="CHEBI:15378"/>
        <dbReference type="ChEBI" id="CHEBI:33019"/>
        <dbReference type="ChEBI" id="CHEBI:37563"/>
        <dbReference type="ChEBI" id="CHEBI:58332"/>
        <dbReference type="ChEBI" id="CHEBI:58608"/>
        <dbReference type="EC" id="2.7.7.41"/>
    </reaction>
</comment>
<evidence type="ECO:0000256" key="5">
    <source>
        <dbReference type="ARBA" id="ARBA00010185"/>
    </source>
</evidence>
<evidence type="ECO:0000256" key="18">
    <source>
        <dbReference type="RuleBase" id="RU003938"/>
    </source>
</evidence>
<feature type="transmembrane region" description="Helical" evidence="19">
    <location>
        <begin position="133"/>
        <end position="155"/>
    </location>
</feature>
<comment type="similarity">
    <text evidence="5 18">Belongs to the CDS family.</text>
</comment>
<evidence type="ECO:0000256" key="17">
    <source>
        <dbReference type="ARBA" id="ARBA00023264"/>
    </source>
</evidence>
<keyword evidence="14" id="KW-0443">Lipid metabolism</keyword>
<comment type="subcellular location">
    <subcellularLocation>
        <location evidence="2">Cell membrane</location>
        <topology evidence="2">Multi-pass membrane protein</topology>
    </subcellularLocation>
</comment>
<dbReference type="PROSITE" id="PS01315">
    <property type="entry name" value="CDS"/>
    <property type="match status" value="1"/>
</dbReference>
<evidence type="ECO:0000256" key="11">
    <source>
        <dbReference type="ARBA" id="ARBA00022692"/>
    </source>
</evidence>
<evidence type="ECO:0000256" key="8">
    <source>
        <dbReference type="ARBA" id="ARBA00022475"/>
    </source>
</evidence>
<keyword evidence="21" id="KW-1185">Reference proteome</keyword>
<evidence type="ECO:0000256" key="9">
    <source>
        <dbReference type="ARBA" id="ARBA00022516"/>
    </source>
</evidence>
<evidence type="ECO:0000256" key="13">
    <source>
        <dbReference type="ARBA" id="ARBA00022989"/>
    </source>
</evidence>
<keyword evidence="8" id="KW-1003">Cell membrane</keyword>
<dbReference type="Proteomes" id="UP001222275">
    <property type="component" value="Chromosome"/>
</dbReference>
<comment type="pathway">
    <text evidence="3 18">Phospholipid metabolism; CDP-diacylglycerol biosynthesis; CDP-diacylglycerol from sn-glycerol 3-phosphate: step 3/3.</text>
</comment>
<evidence type="ECO:0000256" key="14">
    <source>
        <dbReference type="ARBA" id="ARBA00023098"/>
    </source>
</evidence>
<keyword evidence="11 18" id="KW-0812">Transmembrane</keyword>
<evidence type="ECO:0000256" key="15">
    <source>
        <dbReference type="ARBA" id="ARBA00023136"/>
    </source>
</evidence>
<keyword evidence="16" id="KW-0594">Phospholipid biosynthesis</keyword>
<sequence length="270" mass="29568">MLKQRVITAIVLVVLSIWALFFSSDLVWKGVLLFVGFIAAWEWAAFAQLKVPALRLIYALGIVVGANYAIDNFTIQNIALLTLLEAAVLISIVMRFQKTKGKVGSQSVGFIMLIGVLAVILFVVSMAQFRGEFGPLILLLSMSLVWAIDTGAYFSGRRFGKTKLALHVSPGKTWEGVFGGAFLTLIISFIVLYFLQPQLNVALTFLALILTLISVFSVFGDLFESVLKRQVGLKDSGKILPGHGGILDRIDSLIIAVPMLYLAWHFSVAV</sequence>
<keyword evidence="17" id="KW-1208">Phospholipid metabolism</keyword>
<evidence type="ECO:0000256" key="16">
    <source>
        <dbReference type="ARBA" id="ARBA00023209"/>
    </source>
</evidence>
<keyword evidence="15 19" id="KW-0472">Membrane</keyword>
<evidence type="ECO:0000256" key="6">
    <source>
        <dbReference type="ARBA" id="ARBA00012487"/>
    </source>
</evidence>
<evidence type="ECO:0000256" key="10">
    <source>
        <dbReference type="ARBA" id="ARBA00022679"/>
    </source>
</evidence>
<evidence type="ECO:0000256" key="12">
    <source>
        <dbReference type="ARBA" id="ARBA00022695"/>
    </source>
</evidence>
<feature type="transmembrane region" description="Helical" evidence="19">
    <location>
        <begin position="108"/>
        <end position="127"/>
    </location>
</feature>
<gene>
    <name evidence="20" type="ORF">NR989_06025</name>
</gene>
<feature type="transmembrane region" description="Helical" evidence="19">
    <location>
        <begin position="7"/>
        <end position="24"/>
    </location>
</feature>
<dbReference type="GO" id="GO:0004605">
    <property type="term" value="F:phosphatidate cytidylyltransferase activity"/>
    <property type="evidence" value="ECO:0007669"/>
    <property type="project" value="UniProtKB-EC"/>
</dbReference>
<evidence type="ECO:0000256" key="3">
    <source>
        <dbReference type="ARBA" id="ARBA00005119"/>
    </source>
</evidence>
<evidence type="ECO:0000256" key="7">
    <source>
        <dbReference type="ARBA" id="ARBA00019373"/>
    </source>
</evidence>
<protein>
    <recommendedName>
        <fullName evidence="7 18">Phosphatidate cytidylyltransferase</fullName>
        <ecNumber evidence="6 18">2.7.7.41</ecNumber>
    </recommendedName>
</protein>
<keyword evidence="10 18" id="KW-0808">Transferase</keyword>
<evidence type="ECO:0000256" key="2">
    <source>
        <dbReference type="ARBA" id="ARBA00004651"/>
    </source>
</evidence>
<accession>A0ABY8C6G8</accession>
<comment type="pathway">
    <text evidence="4">Lipid metabolism.</text>
</comment>
<dbReference type="EC" id="2.7.7.41" evidence="6 18"/>
<keyword evidence="9" id="KW-0444">Lipid biosynthesis</keyword>
<keyword evidence="12 18" id="KW-0548">Nucleotidyltransferase</keyword>
<feature type="transmembrane region" description="Helical" evidence="19">
    <location>
        <begin position="30"/>
        <end position="46"/>
    </location>
</feature>
<dbReference type="InterPro" id="IPR000374">
    <property type="entry name" value="PC_trans"/>
</dbReference>